<feature type="domain" description="Glycosyl transferase family 51" evidence="21">
    <location>
        <begin position="93"/>
        <end position="269"/>
    </location>
</feature>
<dbReference type="Proteomes" id="UP000297891">
    <property type="component" value="Unassembled WGS sequence"/>
</dbReference>
<keyword evidence="13 19" id="KW-0472">Membrane</keyword>
<feature type="domain" description="Penicillin-binding protein transpeptidase" evidence="20">
    <location>
        <begin position="416"/>
        <end position="682"/>
    </location>
</feature>
<feature type="transmembrane region" description="Helical" evidence="19">
    <location>
        <begin position="6"/>
        <end position="26"/>
    </location>
</feature>
<evidence type="ECO:0000256" key="13">
    <source>
        <dbReference type="ARBA" id="ARBA00023136"/>
    </source>
</evidence>
<evidence type="ECO:0000256" key="11">
    <source>
        <dbReference type="ARBA" id="ARBA00022960"/>
    </source>
</evidence>
<feature type="transmembrane region" description="Helical" evidence="19">
    <location>
        <begin position="33"/>
        <end position="56"/>
    </location>
</feature>
<dbReference type="Gene3D" id="1.10.3810.10">
    <property type="entry name" value="Biosynthetic peptidoglycan transglycosylase-like"/>
    <property type="match status" value="1"/>
</dbReference>
<evidence type="ECO:0000256" key="7">
    <source>
        <dbReference type="ARBA" id="ARBA00022670"/>
    </source>
</evidence>
<comment type="catalytic activity">
    <reaction evidence="17">
        <text>[GlcNAc-(1-&gt;4)-Mur2Ac(oyl-L-Ala-gamma-D-Glu-L-Lys-D-Ala-D-Ala)](n)-di-trans,octa-cis-undecaprenyl diphosphate + beta-D-GlcNAc-(1-&gt;4)-Mur2Ac(oyl-L-Ala-gamma-D-Glu-L-Lys-D-Ala-D-Ala)-di-trans,octa-cis-undecaprenyl diphosphate = [GlcNAc-(1-&gt;4)-Mur2Ac(oyl-L-Ala-gamma-D-Glu-L-Lys-D-Ala-D-Ala)](n+1)-di-trans,octa-cis-undecaprenyl diphosphate + di-trans,octa-cis-undecaprenyl diphosphate + H(+)</text>
        <dbReference type="Rhea" id="RHEA:23708"/>
        <dbReference type="Rhea" id="RHEA-COMP:9602"/>
        <dbReference type="Rhea" id="RHEA-COMP:9603"/>
        <dbReference type="ChEBI" id="CHEBI:15378"/>
        <dbReference type="ChEBI" id="CHEBI:58405"/>
        <dbReference type="ChEBI" id="CHEBI:60033"/>
        <dbReference type="ChEBI" id="CHEBI:78435"/>
        <dbReference type="EC" id="2.4.99.28"/>
    </reaction>
</comment>
<keyword evidence="9" id="KW-0808">Transferase</keyword>
<keyword evidence="11" id="KW-0133">Cell shape</keyword>
<keyword evidence="15" id="KW-0961">Cell wall biogenesis/degradation</keyword>
<keyword evidence="14" id="KW-0511">Multifunctional enzyme</keyword>
<dbReference type="GO" id="GO:0008658">
    <property type="term" value="F:penicillin binding"/>
    <property type="evidence" value="ECO:0007669"/>
    <property type="project" value="InterPro"/>
</dbReference>
<evidence type="ECO:0000313" key="23">
    <source>
        <dbReference type="Proteomes" id="UP000297891"/>
    </source>
</evidence>
<keyword evidence="7" id="KW-0645">Protease</keyword>
<dbReference type="GO" id="GO:0009002">
    <property type="term" value="F:serine-type D-Ala-D-Ala carboxypeptidase activity"/>
    <property type="evidence" value="ECO:0007669"/>
    <property type="project" value="UniProtKB-EC"/>
</dbReference>
<evidence type="ECO:0000256" key="18">
    <source>
        <dbReference type="SAM" id="MobiDB-lite"/>
    </source>
</evidence>
<name>A0A2M9XZQ9_9LEPT</name>
<feature type="region of interest" description="Disordered" evidence="18">
    <location>
        <begin position="766"/>
        <end position="829"/>
    </location>
</feature>
<evidence type="ECO:0000259" key="21">
    <source>
        <dbReference type="Pfam" id="PF00912"/>
    </source>
</evidence>
<evidence type="ECO:0000256" key="9">
    <source>
        <dbReference type="ARBA" id="ARBA00022679"/>
    </source>
</evidence>
<dbReference type="InterPro" id="IPR001460">
    <property type="entry name" value="PCN-bd_Tpept"/>
</dbReference>
<evidence type="ECO:0000256" key="2">
    <source>
        <dbReference type="ARBA" id="ARBA00004752"/>
    </source>
</evidence>
<evidence type="ECO:0000256" key="14">
    <source>
        <dbReference type="ARBA" id="ARBA00023268"/>
    </source>
</evidence>
<evidence type="ECO:0000256" key="6">
    <source>
        <dbReference type="ARBA" id="ARBA00022645"/>
    </source>
</evidence>
<comment type="pathway">
    <text evidence="2">Cell wall biogenesis; peptidoglycan biosynthesis.</text>
</comment>
<protein>
    <submittedName>
        <fullName evidence="22">Penicillin-binding protein</fullName>
    </submittedName>
</protein>
<keyword evidence="19" id="KW-0812">Transmembrane</keyword>
<evidence type="ECO:0000256" key="3">
    <source>
        <dbReference type="ARBA" id="ARBA00007090"/>
    </source>
</evidence>
<reference evidence="22" key="1">
    <citation type="journal article" date="2019" name="PLoS Negl. Trop. Dis.">
        <title>Revisiting the worldwide diversity of Leptospira species in the environment.</title>
        <authorList>
            <person name="Vincent A.T."/>
            <person name="Schiettekatte O."/>
            <person name="Bourhy P."/>
            <person name="Veyrier F.J."/>
            <person name="Picardeau M."/>
        </authorList>
    </citation>
    <scope>NUCLEOTIDE SEQUENCE [LARGE SCALE GENOMIC DNA]</scope>
    <source>
        <strain evidence="22">201800277</strain>
    </source>
</reference>
<comment type="similarity">
    <text evidence="3">In the C-terminal section; belongs to the transpeptidase family.</text>
</comment>
<dbReference type="InterPro" id="IPR001264">
    <property type="entry name" value="Glyco_trans_51"/>
</dbReference>
<evidence type="ECO:0000256" key="15">
    <source>
        <dbReference type="ARBA" id="ARBA00023316"/>
    </source>
</evidence>
<dbReference type="GO" id="GO:0030288">
    <property type="term" value="C:outer membrane-bounded periplasmic space"/>
    <property type="evidence" value="ECO:0007669"/>
    <property type="project" value="TreeGrafter"/>
</dbReference>
<dbReference type="InterPro" id="IPR050396">
    <property type="entry name" value="Glycosyltr_51/Transpeptidase"/>
</dbReference>
<dbReference type="AlphaFoldDB" id="A0A2M9XZQ9"/>
<dbReference type="InterPro" id="IPR023346">
    <property type="entry name" value="Lysozyme-like_dom_sf"/>
</dbReference>
<keyword evidence="10" id="KW-0378">Hydrolase</keyword>
<dbReference type="SUPFAM" id="SSF56601">
    <property type="entry name" value="beta-lactamase/transpeptidase-like"/>
    <property type="match status" value="1"/>
</dbReference>
<keyword evidence="5" id="KW-1003">Cell membrane</keyword>
<feature type="compositionally biased region" description="Polar residues" evidence="18">
    <location>
        <begin position="792"/>
        <end position="803"/>
    </location>
</feature>
<evidence type="ECO:0000256" key="10">
    <source>
        <dbReference type="ARBA" id="ARBA00022801"/>
    </source>
</evidence>
<dbReference type="Gene3D" id="3.40.710.10">
    <property type="entry name" value="DD-peptidase/beta-lactamase superfamily"/>
    <property type="match status" value="1"/>
</dbReference>
<evidence type="ECO:0000256" key="4">
    <source>
        <dbReference type="ARBA" id="ARBA00007739"/>
    </source>
</evidence>
<dbReference type="GO" id="GO:0005886">
    <property type="term" value="C:plasma membrane"/>
    <property type="evidence" value="ECO:0007669"/>
    <property type="project" value="UniProtKB-SubCell"/>
</dbReference>
<dbReference type="InterPro" id="IPR012338">
    <property type="entry name" value="Beta-lactam/transpept-like"/>
</dbReference>
<dbReference type="Pfam" id="PF00912">
    <property type="entry name" value="Transgly"/>
    <property type="match status" value="1"/>
</dbReference>
<dbReference type="GO" id="GO:0008955">
    <property type="term" value="F:peptidoglycan glycosyltransferase activity"/>
    <property type="evidence" value="ECO:0007669"/>
    <property type="project" value="UniProtKB-EC"/>
</dbReference>
<dbReference type="OrthoDB" id="343702at2"/>
<keyword evidence="8" id="KW-0328">Glycosyltransferase</keyword>
<feature type="compositionally biased region" description="Basic and acidic residues" evidence="18">
    <location>
        <begin position="818"/>
        <end position="829"/>
    </location>
</feature>
<comment type="similarity">
    <text evidence="4">In the N-terminal section; belongs to the glycosyltransferase 51 family.</text>
</comment>
<accession>A0A2M9XZQ9</accession>
<dbReference type="InterPro" id="IPR036950">
    <property type="entry name" value="PBP_transglycosylase"/>
</dbReference>
<dbReference type="SUPFAM" id="SSF53955">
    <property type="entry name" value="Lysozyme-like"/>
    <property type="match status" value="1"/>
</dbReference>
<keyword evidence="12" id="KW-0573">Peptidoglycan synthesis</keyword>
<evidence type="ECO:0000256" key="5">
    <source>
        <dbReference type="ARBA" id="ARBA00022475"/>
    </source>
</evidence>
<evidence type="ECO:0000259" key="20">
    <source>
        <dbReference type="Pfam" id="PF00905"/>
    </source>
</evidence>
<sequence>MIKQSNSFVLILEVLYGHLIDLLRFFWVRRVKFFTLGFVLAVFLSFFFLGGAYVVWSGEEARVHKSLEKYRSEVSNFYDSFQPKSIKILDRSGKVMGEFYRRNFRPIRTDNLAKHNVIVWAVLSSEDREFFAHSGLNYTAIGRAVVTNLIQFRLSQGGSTISQQLAKLTLNLGKRNLFNKLTELYCTFYIESQYSKEEILAMYLNQIFLGEGNTGVEEAARYYFRKPASELSPEEAALLVGIIPAPSVYNPVRNLGIALSRQKRVLYDMARNPELHPSQKEIPVKFSDSIELNLKKFRTIYKIKESKDEEGNPKYSSEIGKYGADKDFRVNLAPDFNSEIRRFILERFSNEDLEERGLLVYTTLDLEKQRLAEEALRVGVDSVRTDLTKQESDYQNKGKADLAEVTRAILPQLSGSMISLDPETGDIEAMVGGYKISNVFRFNRAEDARRQPGSTIKALVYALAFEKRIVNPSSKIKDEKLDISGYSPKNWYKGYKGDITVRQALAQSVNTVSVKLLHEIGISYFIQKLSAILSIPEEEADSRFQRNLSLALGSGELSPMELSVIYATLMNGGRRVTPRKILKITDLDGNEFYSTVANEAAEQILDPVACAMAINTLQSVLTEEGTMTLKRKEGEPFLYAGKTGTVQSPKLKASRWKGLKGVRDVWFAGLTPRNVTVVWVGHDEGAPFPGSGSGVSGGIWYRYTQNVKSKLGMGNQLIPNFVGDFVKVDVCADDGTILETTSDYICKVPLYAQYYYIGDLPPKRAGFVKPEPPTQNTNLTPEPVDGDDESEISTYDSQGSRIQPTAVDSVELEPPLIENRRARYNEETP</sequence>
<comment type="subcellular location">
    <subcellularLocation>
        <location evidence="1">Cell membrane</location>
    </subcellularLocation>
</comment>
<dbReference type="PANTHER" id="PTHR32282:SF11">
    <property type="entry name" value="PENICILLIN-BINDING PROTEIN 1B"/>
    <property type="match status" value="1"/>
</dbReference>
<dbReference type="PANTHER" id="PTHR32282">
    <property type="entry name" value="BINDING PROTEIN TRANSPEPTIDASE, PUTATIVE-RELATED"/>
    <property type="match status" value="1"/>
</dbReference>
<evidence type="ECO:0000256" key="12">
    <source>
        <dbReference type="ARBA" id="ARBA00022984"/>
    </source>
</evidence>
<evidence type="ECO:0000256" key="17">
    <source>
        <dbReference type="ARBA" id="ARBA00049902"/>
    </source>
</evidence>
<organism evidence="22 23">
    <name type="scientific">Leptospira brenneri</name>
    <dbReference type="NCBI Taxonomy" id="2023182"/>
    <lineage>
        <taxon>Bacteria</taxon>
        <taxon>Pseudomonadati</taxon>
        <taxon>Spirochaetota</taxon>
        <taxon>Spirochaetia</taxon>
        <taxon>Leptospirales</taxon>
        <taxon>Leptospiraceae</taxon>
        <taxon>Leptospira</taxon>
    </lineage>
</organism>
<dbReference type="EMBL" id="RQFP01000001">
    <property type="protein sequence ID" value="TGK96884.1"/>
    <property type="molecule type" value="Genomic_DNA"/>
</dbReference>
<dbReference type="GO" id="GO:0006508">
    <property type="term" value="P:proteolysis"/>
    <property type="evidence" value="ECO:0007669"/>
    <property type="project" value="UniProtKB-KW"/>
</dbReference>
<dbReference type="RefSeq" id="WP_100791323.1">
    <property type="nucleotide sequence ID" value="NZ_NPDQ01000006.1"/>
</dbReference>
<keyword evidence="6" id="KW-0121">Carboxypeptidase</keyword>
<comment type="caution">
    <text evidence="22">The sequence shown here is derived from an EMBL/GenBank/DDBJ whole genome shotgun (WGS) entry which is preliminary data.</text>
</comment>
<proteinExistence type="inferred from homology"/>
<evidence type="ECO:0000313" key="22">
    <source>
        <dbReference type="EMBL" id="TGK96884.1"/>
    </source>
</evidence>
<keyword evidence="19" id="KW-1133">Transmembrane helix</keyword>
<dbReference type="GO" id="GO:0071555">
    <property type="term" value="P:cell wall organization"/>
    <property type="evidence" value="ECO:0007669"/>
    <property type="project" value="UniProtKB-KW"/>
</dbReference>
<gene>
    <name evidence="22" type="ORF">EHQ30_09925</name>
</gene>
<dbReference type="GO" id="GO:0008360">
    <property type="term" value="P:regulation of cell shape"/>
    <property type="evidence" value="ECO:0007669"/>
    <property type="project" value="UniProtKB-KW"/>
</dbReference>
<keyword evidence="23" id="KW-1185">Reference proteome</keyword>
<evidence type="ECO:0000256" key="8">
    <source>
        <dbReference type="ARBA" id="ARBA00022676"/>
    </source>
</evidence>
<evidence type="ECO:0000256" key="19">
    <source>
        <dbReference type="SAM" id="Phobius"/>
    </source>
</evidence>
<dbReference type="Pfam" id="PF00905">
    <property type="entry name" value="Transpeptidase"/>
    <property type="match status" value="1"/>
</dbReference>
<dbReference type="GO" id="GO:0009252">
    <property type="term" value="P:peptidoglycan biosynthetic process"/>
    <property type="evidence" value="ECO:0007669"/>
    <property type="project" value="UniProtKB-KW"/>
</dbReference>
<evidence type="ECO:0000256" key="16">
    <source>
        <dbReference type="ARBA" id="ARBA00034000"/>
    </source>
</evidence>
<comment type="catalytic activity">
    <reaction evidence="16">
        <text>Preferential cleavage: (Ac)2-L-Lys-D-Ala-|-D-Ala. Also transpeptidation of peptidyl-alanyl moieties that are N-acyl substituents of D-alanine.</text>
        <dbReference type="EC" id="3.4.16.4"/>
    </reaction>
</comment>
<evidence type="ECO:0000256" key="1">
    <source>
        <dbReference type="ARBA" id="ARBA00004236"/>
    </source>
</evidence>